<dbReference type="AlphaFoldDB" id="A0A2W4ZXG7"/>
<organism evidence="1 2">
    <name type="scientific">Micavibrio aeruginosavorus</name>
    <dbReference type="NCBI Taxonomy" id="349221"/>
    <lineage>
        <taxon>Bacteria</taxon>
        <taxon>Pseudomonadati</taxon>
        <taxon>Bdellovibrionota</taxon>
        <taxon>Bdellovibrionia</taxon>
        <taxon>Bdellovibrionales</taxon>
        <taxon>Pseudobdellovibrionaceae</taxon>
        <taxon>Micavibrio</taxon>
    </lineage>
</organism>
<evidence type="ECO:0000313" key="1">
    <source>
        <dbReference type="EMBL" id="PZO85777.1"/>
    </source>
</evidence>
<protein>
    <submittedName>
        <fullName evidence="1">Uncharacterized protein</fullName>
    </submittedName>
</protein>
<evidence type="ECO:0000313" key="2">
    <source>
        <dbReference type="Proteomes" id="UP000249557"/>
    </source>
</evidence>
<comment type="caution">
    <text evidence="1">The sequence shown here is derived from an EMBL/GenBank/DDBJ whole genome shotgun (WGS) entry which is preliminary data.</text>
</comment>
<gene>
    <name evidence="1" type="ORF">DI626_07090</name>
</gene>
<reference evidence="1 2" key="1">
    <citation type="submission" date="2017-08" db="EMBL/GenBank/DDBJ databases">
        <title>Infants hospitalized years apart are colonized by the same room-sourced microbial strains.</title>
        <authorList>
            <person name="Brooks B."/>
            <person name="Olm M.R."/>
            <person name="Firek B.A."/>
            <person name="Baker R."/>
            <person name="Thomas B.C."/>
            <person name="Morowitz M.J."/>
            <person name="Banfield J.F."/>
        </authorList>
    </citation>
    <scope>NUCLEOTIDE SEQUENCE [LARGE SCALE GENOMIC DNA]</scope>
    <source>
        <strain evidence="1">S2_018_000_R2_104</strain>
    </source>
</reference>
<sequence>MFDRCDFIKGNDGSMVIVLPGNLPRGADNYTVSASPDEIRIKAGYNEIAKFPYKDPEVFSLLSTFSQVGIVEYPPKEAFPGCITAVAYVQTMRPAI</sequence>
<name>A0A2W4ZXG7_9BACT</name>
<accession>A0A2W4ZXG7</accession>
<dbReference type="Proteomes" id="UP000249557">
    <property type="component" value="Unassembled WGS sequence"/>
</dbReference>
<proteinExistence type="predicted"/>
<dbReference type="EMBL" id="QFNK01000135">
    <property type="protein sequence ID" value="PZO85777.1"/>
    <property type="molecule type" value="Genomic_DNA"/>
</dbReference>